<dbReference type="EMBL" id="VFPH01000002">
    <property type="protein sequence ID" value="TQM37550.1"/>
    <property type="molecule type" value="Genomic_DNA"/>
</dbReference>
<organism evidence="3 4">
    <name type="scientific">Pseudonocardia cypriaca</name>
    <dbReference type="NCBI Taxonomy" id="882449"/>
    <lineage>
        <taxon>Bacteria</taxon>
        <taxon>Bacillati</taxon>
        <taxon>Actinomycetota</taxon>
        <taxon>Actinomycetes</taxon>
        <taxon>Pseudonocardiales</taxon>
        <taxon>Pseudonocardiaceae</taxon>
        <taxon>Pseudonocardia</taxon>
    </lineage>
</organism>
<feature type="transmembrane region" description="Helical" evidence="1">
    <location>
        <begin position="61"/>
        <end position="82"/>
    </location>
</feature>
<keyword evidence="1" id="KW-0472">Membrane</keyword>
<evidence type="ECO:0000313" key="3">
    <source>
        <dbReference type="EMBL" id="TQM37550.1"/>
    </source>
</evidence>
<evidence type="ECO:0000259" key="2">
    <source>
        <dbReference type="Pfam" id="PF19803"/>
    </source>
</evidence>
<feature type="domain" description="DUF6286" evidence="2">
    <location>
        <begin position="70"/>
        <end position="173"/>
    </location>
</feature>
<proteinExistence type="predicted"/>
<evidence type="ECO:0000256" key="1">
    <source>
        <dbReference type="SAM" id="Phobius"/>
    </source>
</evidence>
<gene>
    <name evidence="3" type="ORF">FB388_4767</name>
</gene>
<dbReference type="Pfam" id="PF19803">
    <property type="entry name" value="DUF6286"/>
    <property type="match status" value="1"/>
</dbReference>
<keyword evidence="1" id="KW-1133">Transmembrane helix</keyword>
<dbReference type="Proteomes" id="UP000319818">
    <property type="component" value="Unassembled WGS sequence"/>
</dbReference>
<name>A0A543FUP4_9PSEU</name>
<dbReference type="OrthoDB" id="5191564at2"/>
<dbReference type="InterPro" id="IPR046253">
    <property type="entry name" value="DUF6286"/>
</dbReference>
<protein>
    <recommendedName>
        <fullName evidence="2">DUF6286 domain-containing protein</fullName>
    </recommendedName>
</protein>
<keyword evidence="1" id="KW-0812">Transmembrane</keyword>
<reference evidence="3 4" key="1">
    <citation type="submission" date="2019-06" db="EMBL/GenBank/DDBJ databases">
        <title>Sequencing the genomes of 1000 actinobacteria strains.</title>
        <authorList>
            <person name="Klenk H.-P."/>
        </authorList>
    </citation>
    <scope>NUCLEOTIDE SEQUENCE [LARGE SCALE GENOMIC DNA]</scope>
    <source>
        <strain evidence="3 4">DSM 45511</strain>
    </source>
</reference>
<sequence length="179" mass="18992">MRVLLRVLAPLLGLAVALVGVLVVLEVVAASVRPGGGDGLVVPWPDWFASLEQTAWTDAPVPGIAIGVAVLGLLLVLLGLLARRHDVRVDGPAPEISVTTSPRVLARLVGRRVRTAEDVAAASVTASRRRVSVAAEGWSGAGPELADSVRARVEALLDEMPLHHRPRVTVTVQERRMPR</sequence>
<dbReference type="AlphaFoldDB" id="A0A543FUP4"/>
<evidence type="ECO:0000313" key="4">
    <source>
        <dbReference type="Proteomes" id="UP000319818"/>
    </source>
</evidence>
<dbReference type="RefSeq" id="WP_142104359.1">
    <property type="nucleotide sequence ID" value="NZ_VFPH01000002.1"/>
</dbReference>
<accession>A0A543FUP4</accession>
<keyword evidence="4" id="KW-1185">Reference proteome</keyword>
<comment type="caution">
    <text evidence="3">The sequence shown here is derived from an EMBL/GenBank/DDBJ whole genome shotgun (WGS) entry which is preliminary data.</text>
</comment>